<dbReference type="Proteomes" id="UP001154282">
    <property type="component" value="Unassembled WGS sequence"/>
</dbReference>
<accession>A0AAV0NNU6</accession>
<keyword evidence="2" id="KW-1185">Reference proteome</keyword>
<dbReference type="EMBL" id="CAMGYJ010000008">
    <property type="protein sequence ID" value="CAI0460254.1"/>
    <property type="molecule type" value="Genomic_DNA"/>
</dbReference>
<comment type="caution">
    <text evidence="1">The sequence shown here is derived from an EMBL/GenBank/DDBJ whole genome shotgun (WGS) entry which is preliminary data.</text>
</comment>
<proteinExistence type="predicted"/>
<name>A0AAV0NNU6_9ROSI</name>
<gene>
    <name evidence="1" type="ORF">LITE_LOCUS34394</name>
</gene>
<sequence>KKLTDNNKHSWGEVQAVSTEKLGGNLIPSLFSLGYKRRPPIAL</sequence>
<reference evidence="1" key="1">
    <citation type="submission" date="2022-08" db="EMBL/GenBank/DDBJ databases">
        <authorList>
            <person name="Gutierrez-Valencia J."/>
        </authorList>
    </citation>
    <scope>NUCLEOTIDE SEQUENCE</scope>
</reference>
<protein>
    <submittedName>
        <fullName evidence="1">Uncharacterized protein</fullName>
    </submittedName>
</protein>
<evidence type="ECO:0000313" key="1">
    <source>
        <dbReference type="EMBL" id="CAI0460254.1"/>
    </source>
</evidence>
<evidence type="ECO:0000313" key="2">
    <source>
        <dbReference type="Proteomes" id="UP001154282"/>
    </source>
</evidence>
<feature type="non-terminal residue" evidence="1">
    <location>
        <position position="1"/>
    </location>
</feature>
<dbReference type="AlphaFoldDB" id="A0AAV0NNU6"/>
<organism evidence="1 2">
    <name type="scientific">Linum tenue</name>
    <dbReference type="NCBI Taxonomy" id="586396"/>
    <lineage>
        <taxon>Eukaryota</taxon>
        <taxon>Viridiplantae</taxon>
        <taxon>Streptophyta</taxon>
        <taxon>Embryophyta</taxon>
        <taxon>Tracheophyta</taxon>
        <taxon>Spermatophyta</taxon>
        <taxon>Magnoliopsida</taxon>
        <taxon>eudicotyledons</taxon>
        <taxon>Gunneridae</taxon>
        <taxon>Pentapetalae</taxon>
        <taxon>rosids</taxon>
        <taxon>fabids</taxon>
        <taxon>Malpighiales</taxon>
        <taxon>Linaceae</taxon>
        <taxon>Linum</taxon>
    </lineage>
</organism>